<protein>
    <submittedName>
        <fullName evidence="1">Uncharacterized protein</fullName>
    </submittedName>
</protein>
<organism evidence="1 2">
    <name type="scientific">Pseudomonas phage EM</name>
    <dbReference type="NCBI Taxonomy" id="2936914"/>
    <lineage>
        <taxon>Viruses</taxon>
        <taxon>Duplodnaviria</taxon>
        <taxon>Heunggongvirae</taxon>
        <taxon>Uroviricota</taxon>
        <taxon>Caudoviricetes</taxon>
        <taxon>Vandenendeviridae</taxon>
        <taxon>Skurskavirinae</taxon>
        <taxon>Baldwinvirus</taxon>
        <taxon>Baldwinvirus EM</taxon>
    </lineage>
</organism>
<evidence type="ECO:0000313" key="1">
    <source>
        <dbReference type="EMBL" id="UPW35923.1"/>
    </source>
</evidence>
<dbReference type="EMBL" id="ON169972">
    <property type="protein sequence ID" value="UPW35923.1"/>
    <property type="molecule type" value="Genomic_DNA"/>
</dbReference>
<reference evidence="1" key="1">
    <citation type="journal article" date="2022" name="J. Appl. Microbiol.">
        <title>Bacteriophage-Antibiotic Combinations Against Multidrug-Resistant Pseudomonas aeruginosa.</title>
        <authorList>
            <person name="Holger D."/>
            <person name="Lev K.L."/>
            <person name="Kebriaei R."/>
            <person name="Morrisette T."/>
            <person name="Shah R."/>
            <person name="Alexander J."/>
            <person name="Lehman S.M."/>
            <person name="Rybak M.J."/>
        </authorList>
    </citation>
    <scope>NUCLEOTIDE SEQUENCE</scope>
</reference>
<gene>
    <name evidence="1" type="ORF">EM_138</name>
</gene>
<proteinExistence type="predicted"/>
<evidence type="ECO:0000313" key="2">
    <source>
        <dbReference type="Proteomes" id="UP000831536"/>
    </source>
</evidence>
<name>A0AAE9HIA1_9CAUD</name>
<dbReference type="Proteomes" id="UP000831536">
    <property type="component" value="Segment"/>
</dbReference>
<sequence>MSSKIDNPTTDIVPGTIVKLTHQGALVTLGWPESARYVGAFALAVEGWKVGSKRDVVFISLHDSTPRDANSGLGVGQVLFNSDFEVVAVPGKKYFVKREGEDRIGHYFDTSEPVTYLGFDTTFLSSHFESVFGALFRGKTTLGNPDAKQTIYADSILSEFVEEQVEEKTEKAESSENKKVEKPVVLGYAVVGLRGNVLEIVHTREAARREKRWYGGKAMGAKIVKLIEGEEVR</sequence>
<keyword evidence="2" id="KW-1185">Reference proteome</keyword>
<accession>A0AAE9HIA1</accession>